<dbReference type="GO" id="GO:0097176">
    <property type="term" value="P:epoxide metabolic process"/>
    <property type="evidence" value="ECO:0007669"/>
    <property type="project" value="TreeGrafter"/>
</dbReference>
<reference evidence="6 7" key="2">
    <citation type="journal article" date="2010" name="Stand. Genomic Sci.">
        <title>Complete genome sequence of Chitinophaga pinensis type strain (UQM 2034).</title>
        <authorList>
            <person name="Glavina Del Rio T."/>
            <person name="Abt B."/>
            <person name="Spring S."/>
            <person name="Lapidus A."/>
            <person name="Nolan M."/>
            <person name="Tice H."/>
            <person name="Copeland A."/>
            <person name="Cheng J.F."/>
            <person name="Chen F."/>
            <person name="Bruce D."/>
            <person name="Goodwin L."/>
            <person name="Pitluck S."/>
            <person name="Ivanova N."/>
            <person name="Mavromatis K."/>
            <person name="Mikhailova N."/>
            <person name="Pati A."/>
            <person name="Chen A."/>
            <person name="Palaniappan K."/>
            <person name="Land M."/>
            <person name="Hauser L."/>
            <person name="Chang Y.J."/>
            <person name="Jeffries C.D."/>
            <person name="Chain P."/>
            <person name="Saunders E."/>
            <person name="Detter J.C."/>
            <person name="Brettin T."/>
            <person name="Rohde M."/>
            <person name="Goker M."/>
            <person name="Bristow J."/>
            <person name="Eisen J.A."/>
            <person name="Markowitz V."/>
            <person name="Hugenholtz P."/>
            <person name="Kyrpides N.C."/>
            <person name="Klenk H.P."/>
            <person name="Lucas S."/>
        </authorList>
    </citation>
    <scope>NUCLEOTIDE SEQUENCE [LARGE SCALE GENOMIC DNA]</scope>
    <source>
        <strain evidence="7">ATCC 43595 / DSM 2588 / LMG 13176 / NBRC 15968 / NCIMB 11800 / UQM 2034</strain>
    </source>
</reference>
<dbReference type="Gene3D" id="3.40.50.1820">
    <property type="entry name" value="alpha/beta hydrolase"/>
    <property type="match status" value="1"/>
</dbReference>
<dbReference type="PANTHER" id="PTHR21661">
    <property type="entry name" value="EPOXIDE HYDROLASE 1-RELATED"/>
    <property type="match status" value="1"/>
</dbReference>
<dbReference type="EC" id="3.3.2.9" evidence="6"/>
<dbReference type="RefSeq" id="WP_012794244.1">
    <property type="nucleotide sequence ID" value="NC_013132.1"/>
</dbReference>
<dbReference type="Pfam" id="PF06441">
    <property type="entry name" value="EHN"/>
    <property type="match status" value="1"/>
</dbReference>
<feature type="active site" description="Proton acceptor" evidence="4">
    <location>
        <position position="362"/>
    </location>
</feature>
<evidence type="ECO:0000256" key="1">
    <source>
        <dbReference type="ARBA" id="ARBA00010088"/>
    </source>
</evidence>
<name>A0A979GB86_CHIPD</name>
<keyword evidence="3 6" id="KW-0378">Hydrolase</keyword>
<dbReference type="SUPFAM" id="SSF53474">
    <property type="entry name" value="alpha/beta-Hydrolases"/>
    <property type="match status" value="1"/>
</dbReference>
<organism evidence="6 7">
    <name type="scientific">Chitinophaga pinensis (strain ATCC 43595 / DSM 2588 / LMG 13176 / NBRC 15968 / NCIMB 11800 / UQM 2034)</name>
    <dbReference type="NCBI Taxonomy" id="485918"/>
    <lineage>
        <taxon>Bacteria</taxon>
        <taxon>Pseudomonadati</taxon>
        <taxon>Bacteroidota</taxon>
        <taxon>Chitinophagia</taxon>
        <taxon>Chitinophagales</taxon>
        <taxon>Chitinophagaceae</taxon>
        <taxon>Chitinophaga</taxon>
    </lineage>
</organism>
<proteinExistence type="inferred from homology"/>
<feature type="domain" description="Epoxide hydrolase N-terminal" evidence="5">
    <location>
        <begin position="8"/>
        <end position="113"/>
    </location>
</feature>
<reference evidence="7" key="1">
    <citation type="submission" date="2009-08" db="EMBL/GenBank/DDBJ databases">
        <title>The complete genome of Chitinophaga pinensis DSM 2588.</title>
        <authorList>
            <consortium name="US DOE Joint Genome Institute (JGI-PGF)"/>
            <person name="Lucas S."/>
            <person name="Copeland A."/>
            <person name="Lapidus A."/>
            <person name="Glavina del Rio T."/>
            <person name="Dalin E."/>
            <person name="Tice H."/>
            <person name="Bruce D."/>
            <person name="Goodwin L."/>
            <person name="Pitluck S."/>
            <person name="Kyrpides N."/>
            <person name="Mavromatis K."/>
            <person name="Ivanova N."/>
            <person name="Mikhailova N."/>
            <person name="Sims D."/>
            <person name="Meinche L."/>
            <person name="Brettin T."/>
            <person name="Detter J.C."/>
            <person name="Han C."/>
            <person name="Larimer F."/>
            <person name="Land M."/>
            <person name="Hauser L."/>
            <person name="Markowitz V."/>
            <person name="Cheng J.-F."/>
            <person name="Hugenholtz P."/>
            <person name="Woyke T."/>
            <person name="Wu D."/>
            <person name="Spring S."/>
            <person name="Klenk H.-P."/>
            <person name="Eisen J.A."/>
        </authorList>
    </citation>
    <scope>NUCLEOTIDE SEQUENCE [LARGE SCALE GENOMIC DNA]</scope>
    <source>
        <strain evidence="7">ATCC 43595 / DSM 2588 / LMG 13176 / NBRC 15968 / NCIMB 11800 / UQM 2034</strain>
    </source>
</reference>
<dbReference type="PANTHER" id="PTHR21661:SF35">
    <property type="entry name" value="EPOXIDE HYDROLASE"/>
    <property type="match status" value="1"/>
</dbReference>
<feature type="active site" description="Nucleophile" evidence="4">
    <location>
        <position position="180"/>
    </location>
</feature>
<dbReference type="Proteomes" id="UP000002215">
    <property type="component" value="Chromosome"/>
</dbReference>
<evidence type="ECO:0000313" key="6">
    <source>
        <dbReference type="EMBL" id="ACU64081.1"/>
    </source>
</evidence>
<dbReference type="PRINTS" id="PR00412">
    <property type="entry name" value="EPOXHYDRLASE"/>
</dbReference>
<gene>
    <name evidence="6" type="ordered locus">Cpin_6678</name>
</gene>
<evidence type="ECO:0000256" key="4">
    <source>
        <dbReference type="PIRSR" id="PIRSR001112-1"/>
    </source>
</evidence>
<dbReference type="KEGG" id="cpi:Cpin_6678"/>
<evidence type="ECO:0000256" key="3">
    <source>
        <dbReference type="ARBA" id="ARBA00022801"/>
    </source>
</evidence>
<dbReference type="EMBL" id="CP001699">
    <property type="protein sequence ID" value="ACU64081.1"/>
    <property type="molecule type" value="Genomic_DNA"/>
</dbReference>
<evidence type="ECO:0000259" key="5">
    <source>
        <dbReference type="Pfam" id="PF06441"/>
    </source>
</evidence>
<dbReference type="InterPro" id="IPR000639">
    <property type="entry name" value="Epox_hydrolase-like"/>
</dbReference>
<accession>A0A979GB86</accession>
<dbReference type="PIRSF" id="PIRSF001112">
    <property type="entry name" value="Epoxide_hydrolase"/>
    <property type="match status" value="1"/>
</dbReference>
<keyword evidence="2" id="KW-0058">Aromatic hydrocarbons catabolism</keyword>
<sequence>MNQKMTQMTPFTIAIPQEVLNDLSIRLKQTRWTDEPENAGWNYGTNPAYLRELVDHWQNNYDWRTQETYLNKFPQFKIAIDGTMVHFIYVKGKSNDGKPLILTHGWPDSFYRFHKIIPMLTDPENYGGNAAEDFDLVIPSIPGFGFSDRVPQSSDQTARLWARLMTEVLGYRTFFAAGGDMGATISKSLANQYPSQVSAIHITDVGYPNGREDWLTMSAPEQEFGSFIQQWFFTEGAFNLLQTTKPQTLGYGLNDSPVGLASWIIEKFHAWSGKPENLDDQYTKDDLITNIMIYWITETINTSIRTYAEEGKAAWTTGLQSEMRVEAPTGVALFPGEAPFPIEWANRKVNVQRFNIIEKGSHFAALTVPDLYAKELRDFFYGKF</sequence>
<protein>
    <submittedName>
        <fullName evidence="6">Microsomal epoxide hydrolase</fullName>
        <ecNumber evidence="6">3.3.2.9</ecNumber>
    </submittedName>
</protein>
<dbReference type="AlphaFoldDB" id="A0A979GB86"/>
<dbReference type="GO" id="GO:0033961">
    <property type="term" value="F:cis-stilbene-oxide hydrolase activity"/>
    <property type="evidence" value="ECO:0007669"/>
    <property type="project" value="UniProtKB-EC"/>
</dbReference>
<dbReference type="InterPro" id="IPR010497">
    <property type="entry name" value="Epoxide_hydro_N"/>
</dbReference>
<evidence type="ECO:0000256" key="2">
    <source>
        <dbReference type="ARBA" id="ARBA00022797"/>
    </source>
</evidence>
<feature type="active site" description="Proton donor" evidence="4">
    <location>
        <position position="307"/>
    </location>
</feature>
<comment type="similarity">
    <text evidence="1">Belongs to the peptidase S33 family.</text>
</comment>
<evidence type="ECO:0000313" key="7">
    <source>
        <dbReference type="Proteomes" id="UP000002215"/>
    </source>
</evidence>
<dbReference type="InterPro" id="IPR029058">
    <property type="entry name" value="AB_hydrolase_fold"/>
</dbReference>
<dbReference type="InterPro" id="IPR016292">
    <property type="entry name" value="Epoxide_hydrolase"/>
</dbReference>